<sequence length="253" mass="27839">IILFWITTFSGLLAQGVILKGKVVNATDSKPIRGATVKCGNLTEKTEKDGDFYFSLKPGVQKFTVTYSGYKKQSFEFHLKQDTSIVLSYQKIVGIKQVTVKGSLITEYIREPEPGITKIQPSKFDYLPAVLGDADVLKKIQYLPGIHSGNEGSSGLIVRGGSYEHNLINLNGFPIFQPYHLLGFQSAFDPFFVDEVEIIKGGFPSKYGGRLSSVININTKRNYQDTLITSIYTGVMSVGGGLRYCPDSLTGIT</sequence>
<dbReference type="GO" id="GO:0044718">
    <property type="term" value="P:siderophore transmembrane transport"/>
    <property type="evidence" value="ECO:0007669"/>
    <property type="project" value="TreeGrafter"/>
</dbReference>
<name>X1KYM4_9ZZZZ</name>
<dbReference type="AlphaFoldDB" id="X1KYM4"/>
<gene>
    <name evidence="3" type="ORF">S03H2_56326</name>
</gene>
<dbReference type="PANTHER" id="PTHR30069">
    <property type="entry name" value="TONB-DEPENDENT OUTER MEMBRANE RECEPTOR"/>
    <property type="match status" value="1"/>
</dbReference>
<keyword evidence="1" id="KW-0732">Signal</keyword>
<dbReference type="InterPro" id="IPR039426">
    <property type="entry name" value="TonB-dep_rcpt-like"/>
</dbReference>
<evidence type="ECO:0000313" key="3">
    <source>
        <dbReference type="EMBL" id="GAH87033.1"/>
    </source>
</evidence>
<dbReference type="Pfam" id="PF13715">
    <property type="entry name" value="CarbopepD_reg_2"/>
    <property type="match status" value="1"/>
</dbReference>
<feature type="non-terminal residue" evidence="3">
    <location>
        <position position="1"/>
    </location>
</feature>
<dbReference type="InterPro" id="IPR037066">
    <property type="entry name" value="Plug_dom_sf"/>
</dbReference>
<reference evidence="3" key="1">
    <citation type="journal article" date="2014" name="Front. Microbiol.">
        <title>High frequency of phylogenetically diverse reductive dehalogenase-homologous genes in deep subseafloor sedimentary metagenomes.</title>
        <authorList>
            <person name="Kawai M."/>
            <person name="Futagami T."/>
            <person name="Toyoda A."/>
            <person name="Takaki Y."/>
            <person name="Nishi S."/>
            <person name="Hori S."/>
            <person name="Arai W."/>
            <person name="Tsubouchi T."/>
            <person name="Morono Y."/>
            <person name="Uchiyama I."/>
            <person name="Ito T."/>
            <person name="Fujiyama A."/>
            <person name="Inagaki F."/>
            <person name="Takami H."/>
        </authorList>
    </citation>
    <scope>NUCLEOTIDE SEQUENCE</scope>
    <source>
        <strain evidence="3">Expedition CK06-06</strain>
    </source>
</reference>
<feature type="domain" description="TonB-dependent receptor plug" evidence="2">
    <location>
        <begin position="133"/>
        <end position="210"/>
    </location>
</feature>
<dbReference type="Gene3D" id="2.60.40.1120">
    <property type="entry name" value="Carboxypeptidase-like, regulatory domain"/>
    <property type="match status" value="1"/>
</dbReference>
<proteinExistence type="predicted"/>
<organism evidence="3">
    <name type="scientific">marine sediment metagenome</name>
    <dbReference type="NCBI Taxonomy" id="412755"/>
    <lineage>
        <taxon>unclassified sequences</taxon>
        <taxon>metagenomes</taxon>
        <taxon>ecological metagenomes</taxon>
    </lineage>
</organism>
<dbReference type="Pfam" id="PF07715">
    <property type="entry name" value="Plug"/>
    <property type="match status" value="1"/>
</dbReference>
<dbReference type="SUPFAM" id="SSF56935">
    <property type="entry name" value="Porins"/>
    <property type="match status" value="1"/>
</dbReference>
<dbReference type="InterPro" id="IPR008969">
    <property type="entry name" value="CarboxyPept-like_regulatory"/>
</dbReference>
<dbReference type="PANTHER" id="PTHR30069:SF29">
    <property type="entry name" value="HEMOGLOBIN AND HEMOGLOBIN-HAPTOGLOBIN-BINDING PROTEIN 1-RELATED"/>
    <property type="match status" value="1"/>
</dbReference>
<dbReference type="PROSITE" id="PS52016">
    <property type="entry name" value="TONB_DEPENDENT_REC_3"/>
    <property type="match status" value="1"/>
</dbReference>
<feature type="non-terminal residue" evidence="3">
    <location>
        <position position="253"/>
    </location>
</feature>
<dbReference type="Gene3D" id="2.170.130.10">
    <property type="entry name" value="TonB-dependent receptor, plug domain"/>
    <property type="match status" value="1"/>
</dbReference>
<evidence type="ECO:0000256" key="1">
    <source>
        <dbReference type="ARBA" id="ARBA00022729"/>
    </source>
</evidence>
<dbReference type="SUPFAM" id="SSF49464">
    <property type="entry name" value="Carboxypeptidase regulatory domain-like"/>
    <property type="match status" value="1"/>
</dbReference>
<comment type="caution">
    <text evidence="3">The sequence shown here is derived from an EMBL/GenBank/DDBJ whole genome shotgun (WGS) entry which is preliminary data.</text>
</comment>
<dbReference type="GO" id="GO:0015344">
    <property type="term" value="F:siderophore uptake transmembrane transporter activity"/>
    <property type="evidence" value="ECO:0007669"/>
    <property type="project" value="TreeGrafter"/>
</dbReference>
<dbReference type="InterPro" id="IPR012910">
    <property type="entry name" value="Plug_dom"/>
</dbReference>
<accession>X1KYM4</accession>
<dbReference type="EMBL" id="BARU01036021">
    <property type="protein sequence ID" value="GAH87033.1"/>
    <property type="molecule type" value="Genomic_DNA"/>
</dbReference>
<protein>
    <recommendedName>
        <fullName evidence="2">TonB-dependent receptor plug domain-containing protein</fullName>
    </recommendedName>
</protein>
<evidence type="ECO:0000259" key="2">
    <source>
        <dbReference type="Pfam" id="PF07715"/>
    </source>
</evidence>